<proteinExistence type="predicted"/>
<organism evidence="1 2">
    <name type="scientific">Pangasianodon gigas</name>
    <name type="common">Mekong giant catfish</name>
    <name type="synonym">Pangasius gigas</name>
    <dbReference type="NCBI Taxonomy" id="30993"/>
    <lineage>
        <taxon>Eukaryota</taxon>
        <taxon>Metazoa</taxon>
        <taxon>Chordata</taxon>
        <taxon>Craniata</taxon>
        <taxon>Vertebrata</taxon>
        <taxon>Euteleostomi</taxon>
        <taxon>Actinopterygii</taxon>
        <taxon>Neopterygii</taxon>
        <taxon>Teleostei</taxon>
        <taxon>Ostariophysi</taxon>
        <taxon>Siluriformes</taxon>
        <taxon>Pangasiidae</taxon>
        <taxon>Pangasianodon</taxon>
    </lineage>
</organism>
<dbReference type="EMBL" id="CM040478">
    <property type="protein sequence ID" value="MCI4393102.1"/>
    <property type="molecule type" value="Genomic_DNA"/>
</dbReference>
<gene>
    <name evidence="1" type="ORF">PGIGA_G00153520</name>
</gene>
<dbReference type="Proteomes" id="UP000829447">
    <property type="component" value="Linkage Group LG25"/>
</dbReference>
<reference evidence="1 2" key="1">
    <citation type="journal article" date="2022" name="bioRxiv">
        <title>An ancient truncated duplication of the anti-Mullerian hormone receptor type 2 gene is a potential conserved master sex determinant in the Pangasiidae catfish family.</title>
        <authorList>
            <person name="Wen M."/>
            <person name="Pan Q."/>
            <person name="Jouanno E."/>
            <person name="Montfort J."/>
            <person name="Zahm M."/>
            <person name="Cabau C."/>
            <person name="Klopp C."/>
            <person name="Iampietro C."/>
            <person name="Roques C."/>
            <person name="Bouchez O."/>
            <person name="Castinel A."/>
            <person name="Donnadieu C."/>
            <person name="Parrinello H."/>
            <person name="Poncet C."/>
            <person name="Belmonte E."/>
            <person name="Gautier V."/>
            <person name="Avarre J.-C."/>
            <person name="Dugue R."/>
            <person name="Gustiano R."/>
            <person name="Ha T.T.T."/>
            <person name="Campet M."/>
            <person name="Sriphairoj K."/>
            <person name="Ribolli J."/>
            <person name="de Almeida F.L."/>
            <person name="Desvignes T."/>
            <person name="Postlethwait J.H."/>
            <person name="Bucao C.F."/>
            <person name="Robinson-Rechavi M."/>
            <person name="Bobe J."/>
            <person name="Herpin A."/>
            <person name="Guiguen Y."/>
        </authorList>
    </citation>
    <scope>NUCLEOTIDE SEQUENCE [LARGE SCALE GENOMIC DNA]</scope>
    <source>
        <strain evidence="1">YG-Dec2019</strain>
    </source>
</reference>
<name>A0ACC5XP92_PANGG</name>
<accession>A0ACC5XP92</accession>
<sequence>MQGKHTSKMSLGFAFALLLTLQSLQLVSTQSSNLGNEELTPSPVNGIPDEWKRGKGVISPEEELGISSGSMTFSGDDEYQAGNETVRAVTEQYNDNMNTTPSPQTTLSDSSNTTKANAISIQENNTSDLVTLNPYLGPSTTNGNYVNLTKTNTTTPSPGNSTTTTTTTTTNTTTSTTSTPAFNTQNSTSTVSGNITTTSPPQDANYTKSPSENSTNTTVFTTTTMHSHTSVVLFNESSTASTTKMNATGGSLDVRGNVDKGLASDIQQQQTKSQAWGAILGIGVGVAIVALVVYIIVKRRNYRAFSHRKLVEDMPPEPVLRLDNNEPLDLKFDGFAYYNPGLQTDNIQMTNFPRGQTN</sequence>
<comment type="caution">
    <text evidence="1">The sequence shown here is derived from an EMBL/GenBank/DDBJ whole genome shotgun (WGS) entry which is preliminary data.</text>
</comment>
<keyword evidence="2" id="KW-1185">Reference proteome</keyword>
<evidence type="ECO:0000313" key="2">
    <source>
        <dbReference type="Proteomes" id="UP000829447"/>
    </source>
</evidence>
<protein>
    <submittedName>
        <fullName evidence="1">Uncharacterized protein</fullName>
    </submittedName>
</protein>
<evidence type="ECO:0000313" key="1">
    <source>
        <dbReference type="EMBL" id="MCI4393102.1"/>
    </source>
</evidence>